<evidence type="ECO:0000256" key="1">
    <source>
        <dbReference type="ARBA" id="ARBA00001946"/>
    </source>
</evidence>
<evidence type="ECO:0000313" key="16">
    <source>
        <dbReference type="EMBL" id="TQM00452.1"/>
    </source>
</evidence>
<dbReference type="UniPathway" id="UPA00047">
    <property type="reaction ID" value="UER00056"/>
</dbReference>
<feature type="domain" description="KARI N-terminal Rossmann" evidence="14">
    <location>
        <begin position="28"/>
        <end position="223"/>
    </location>
</feature>
<feature type="binding site" evidence="13">
    <location>
        <position position="232"/>
    </location>
    <ligand>
        <name>Mg(2+)</name>
        <dbReference type="ChEBI" id="CHEBI:18420"/>
        <label>2</label>
    </ligand>
</feature>
<keyword evidence="7 13" id="KW-0460">Magnesium</keyword>
<comment type="pathway">
    <text evidence="2">Amino-acid biosynthesis; L-valine biosynthesis; L-valine from pyruvate: step 2/4.</text>
</comment>
<proteinExistence type="inferred from homology"/>
<dbReference type="RefSeq" id="WP_141960002.1">
    <property type="nucleotide sequence ID" value="NZ_VFOZ01000001.1"/>
</dbReference>
<evidence type="ECO:0000256" key="11">
    <source>
        <dbReference type="ARBA" id="ARBA00050043"/>
    </source>
</evidence>
<keyword evidence="17" id="KW-1185">Reference proteome</keyword>
<keyword evidence="16" id="KW-0413">Isomerase</keyword>
<comment type="similarity">
    <text evidence="4 13">Belongs to the ketol-acid reductoisomerase family.</text>
</comment>
<dbReference type="PANTHER" id="PTHR21371:SF1">
    <property type="entry name" value="KETOL-ACID REDUCTOISOMERASE, MITOCHONDRIAL"/>
    <property type="match status" value="1"/>
</dbReference>
<dbReference type="InterPro" id="IPR013328">
    <property type="entry name" value="6PGD_dom2"/>
</dbReference>
<sequence length="493" mass="53719">MREQNLDFETTIFDKEYITLGGRREAIVRGGRDLFDRLPRAFEGVSQIGVIGWGPQGSAQAQNLRDSLNGAVKVAVGLRAGSRSFEPARAAGFSEEDGTLGEMFEVIAGSDMVLLLISDSAQTDLYEKIFAALRPGTTLGLSHGFLLGYLTDAGKEFPAEVDVVGVCPKGMGASVRALYLQGAEVNGAGINASFAVHQDVTGHATDRALAWSVALGAPYTFQTTLRSEYLSDLTGERAMLLAGVHGLVESLFRRFREQGMSQEEAFRHSAESVTGPISKTISKDGLAGLYQRLDTDGKAVFAQAYSAAYPVGLELTYEIYDEVRSGNEIRSVVLAGKRFGRFPMGKIDQATMWQVGQKVRGNRVESEIPLDPFTAGVFCGVMMAQVDTLLEMGHPYSEIANESVIEAVDSLNPYMHARGVAYMVDNCSTTARLGARKWAARFDYLLTQQSYPAVDLEQETIDTAPFEAFEGHVIHEVLRICAEMRPSVDIFVE</sequence>
<dbReference type="PROSITE" id="PS51850">
    <property type="entry name" value="KARI_N"/>
    <property type="match status" value="1"/>
</dbReference>
<dbReference type="OrthoDB" id="9804088at2"/>
<evidence type="ECO:0000256" key="8">
    <source>
        <dbReference type="ARBA" id="ARBA00023002"/>
    </source>
</evidence>
<dbReference type="AlphaFoldDB" id="A0A543CTL8"/>
<dbReference type="InterPro" id="IPR013116">
    <property type="entry name" value="KARI_N"/>
</dbReference>
<name>A0A543CTL8_9ACTN</name>
<evidence type="ECO:0000256" key="2">
    <source>
        <dbReference type="ARBA" id="ARBA00004864"/>
    </source>
</evidence>
<comment type="caution">
    <text evidence="13">Lacks conserved residue(s) required for the propagation of feature annotation.</text>
</comment>
<dbReference type="GO" id="GO:0009097">
    <property type="term" value="P:isoleucine biosynthetic process"/>
    <property type="evidence" value="ECO:0007669"/>
    <property type="project" value="UniProtKB-UniRule"/>
</dbReference>
<comment type="caution">
    <text evidence="16">The sequence shown here is derived from an EMBL/GenBank/DDBJ whole genome shotgun (WGS) entry which is preliminary data.</text>
</comment>
<evidence type="ECO:0000256" key="7">
    <source>
        <dbReference type="ARBA" id="ARBA00022842"/>
    </source>
</evidence>
<keyword evidence="6 13" id="KW-0479">Metal-binding</keyword>
<dbReference type="EMBL" id="VFOZ01000001">
    <property type="protein sequence ID" value="TQM00452.1"/>
    <property type="molecule type" value="Genomic_DNA"/>
</dbReference>
<comment type="cofactor">
    <cofactor evidence="1">
        <name>Mg(2+)</name>
        <dbReference type="ChEBI" id="CHEBI:18420"/>
    </cofactor>
</comment>
<comment type="pathway">
    <text evidence="3">Amino-acid biosynthesis; L-isoleucine biosynthesis; L-isoleucine from 2-oxobutanoate: step 2/4.</text>
</comment>
<keyword evidence="5 13" id="KW-0028">Amino-acid biosynthesis</keyword>
<dbReference type="SUPFAM" id="SSF51735">
    <property type="entry name" value="NAD(P)-binding Rossmann-fold domains"/>
    <property type="match status" value="1"/>
</dbReference>
<evidence type="ECO:0000256" key="5">
    <source>
        <dbReference type="ARBA" id="ARBA00022605"/>
    </source>
</evidence>
<dbReference type="InterPro" id="IPR000506">
    <property type="entry name" value="KARI_C"/>
</dbReference>
<dbReference type="Gene3D" id="1.10.1040.10">
    <property type="entry name" value="N-(1-d-carboxylethyl)-l-norvaline Dehydrogenase, domain 2"/>
    <property type="match status" value="1"/>
</dbReference>
<dbReference type="SUPFAM" id="SSF48179">
    <property type="entry name" value="6-phosphogluconate dehydrogenase C-terminal domain-like"/>
    <property type="match status" value="1"/>
</dbReference>
<dbReference type="UniPathway" id="UPA00049">
    <property type="reaction ID" value="UER00060"/>
</dbReference>
<evidence type="ECO:0000256" key="12">
    <source>
        <dbReference type="ARBA" id="ARBA00050044"/>
    </source>
</evidence>
<protein>
    <recommendedName>
        <fullName evidence="10">Acetohydroxy-acid isomeroreductase</fullName>
    </recommendedName>
    <alternativeName>
        <fullName evidence="12">Ketol-acid reductoisomerase type 1</fullName>
    </alternativeName>
    <alternativeName>
        <fullName evidence="11">Ketol-acid reductoisomerase type I</fullName>
    </alternativeName>
</protein>
<evidence type="ECO:0000256" key="4">
    <source>
        <dbReference type="ARBA" id="ARBA00010318"/>
    </source>
</evidence>
<keyword evidence="8 13" id="KW-0560">Oxidoreductase</keyword>
<evidence type="ECO:0000256" key="10">
    <source>
        <dbReference type="ARBA" id="ARBA00032744"/>
    </source>
</evidence>
<reference evidence="16 17" key="1">
    <citation type="submission" date="2019-06" db="EMBL/GenBank/DDBJ databases">
        <title>Sequencing the genomes of 1000 actinobacteria strains.</title>
        <authorList>
            <person name="Klenk H.-P."/>
        </authorList>
    </citation>
    <scope>NUCLEOTIDE SEQUENCE [LARGE SCALE GENOMIC DNA]</scope>
    <source>
        <strain evidence="16 17">DSM 102200</strain>
    </source>
</reference>
<dbReference type="GO" id="GO:0009099">
    <property type="term" value="P:L-valine biosynthetic process"/>
    <property type="evidence" value="ECO:0007669"/>
    <property type="project" value="UniProtKB-UniRule"/>
</dbReference>
<keyword evidence="9 13" id="KW-0100">Branched-chain amino acid biosynthesis</keyword>
<dbReference type="Pfam" id="PF01450">
    <property type="entry name" value="KARI_C"/>
    <property type="match status" value="1"/>
</dbReference>
<dbReference type="GO" id="GO:0004455">
    <property type="term" value="F:ketol-acid reductoisomerase activity"/>
    <property type="evidence" value="ECO:0007669"/>
    <property type="project" value="UniProtKB-UniRule"/>
</dbReference>
<evidence type="ECO:0000259" key="15">
    <source>
        <dbReference type="PROSITE" id="PS51851"/>
    </source>
</evidence>
<evidence type="ECO:0000256" key="6">
    <source>
        <dbReference type="ARBA" id="ARBA00022723"/>
    </source>
</evidence>
<feature type="binding site" evidence="13">
    <location>
        <position position="232"/>
    </location>
    <ligand>
        <name>Mg(2+)</name>
        <dbReference type="ChEBI" id="CHEBI:18420"/>
        <label>1</label>
    </ligand>
</feature>
<evidence type="ECO:0000259" key="14">
    <source>
        <dbReference type="PROSITE" id="PS51850"/>
    </source>
</evidence>
<feature type="binding site" evidence="13">
    <location>
        <position position="236"/>
    </location>
    <ligand>
        <name>Mg(2+)</name>
        <dbReference type="ChEBI" id="CHEBI:18420"/>
        <label>1</label>
    </ligand>
</feature>
<dbReference type="GO" id="GO:0016853">
    <property type="term" value="F:isomerase activity"/>
    <property type="evidence" value="ECO:0007669"/>
    <property type="project" value="UniProtKB-KW"/>
</dbReference>
<gene>
    <name evidence="16" type="ORF">FB559_6165</name>
</gene>
<evidence type="ECO:0000256" key="3">
    <source>
        <dbReference type="ARBA" id="ARBA00004885"/>
    </source>
</evidence>
<dbReference type="InterPro" id="IPR013023">
    <property type="entry name" value="KARI"/>
</dbReference>
<dbReference type="PROSITE" id="PS51851">
    <property type="entry name" value="KARI_C"/>
    <property type="match status" value="1"/>
</dbReference>
<accession>A0A543CTL8</accession>
<organism evidence="16 17">
    <name type="scientific">Actinoallomurus bryophytorum</name>
    <dbReference type="NCBI Taxonomy" id="1490222"/>
    <lineage>
        <taxon>Bacteria</taxon>
        <taxon>Bacillati</taxon>
        <taxon>Actinomycetota</taxon>
        <taxon>Actinomycetes</taxon>
        <taxon>Streptosporangiales</taxon>
        <taxon>Thermomonosporaceae</taxon>
        <taxon>Actinoallomurus</taxon>
    </lineage>
</organism>
<feature type="domain" description="KARI C-terminal knotted" evidence="15">
    <location>
        <begin position="224"/>
        <end position="366"/>
    </location>
</feature>
<evidence type="ECO:0000256" key="13">
    <source>
        <dbReference type="PROSITE-ProRule" id="PRU01198"/>
    </source>
</evidence>
<dbReference type="Pfam" id="PF07991">
    <property type="entry name" value="KARI_N"/>
    <property type="match status" value="1"/>
</dbReference>
<dbReference type="Proteomes" id="UP000316096">
    <property type="component" value="Unassembled WGS sequence"/>
</dbReference>
<dbReference type="Gene3D" id="3.40.50.720">
    <property type="entry name" value="NAD(P)-binding Rossmann-like Domain"/>
    <property type="match status" value="1"/>
</dbReference>
<dbReference type="InterPro" id="IPR036291">
    <property type="entry name" value="NAD(P)-bd_dom_sf"/>
</dbReference>
<dbReference type="GO" id="GO:0046872">
    <property type="term" value="F:metal ion binding"/>
    <property type="evidence" value="ECO:0007669"/>
    <property type="project" value="UniProtKB-UniRule"/>
</dbReference>
<dbReference type="PANTHER" id="PTHR21371">
    <property type="entry name" value="KETOL-ACID REDUCTOISOMERASE, MITOCHONDRIAL"/>
    <property type="match status" value="1"/>
</dbReference>
<evidence type="ECO:0000313" key="17">
    <source>
        <dbReference type="Proteomes" id="UP000316096"/>
    </source>
</evidence>
<dbReference type="InterPro" id="IPR008927">
    <property type="entry name" value="6-PGluconate_DH-like_C_sf"/>
</dbReference>
<evidence type="ECO:0000256" key="9">
    <source>
        <dbReference type="ARBA" id="ARBA00023304"/>
    </source>
</evidence>